<reference evidence="2" key="2">
    <citation type="submission" date="2020-04" db="EMBL/GenBank/DDBJ databases">
        <authorList>
            <person name="Tanveer F."/>
            <person name="Xie Y."/>
            <person name="Shinwari Z.K."/>
        </authorList>
    </citation>
    <scope>NUCLEOTIDE SEQUENCE</scope>
    <source>
        <strain evidence="2">MOSEL-ME25</strain>
    </source>
</reference>
<reference evidence="2" key="3">
    <citation type="submission" date="2022-12" db="EMBL/GenBank/DDBJ databases">
        <title>Genome analysis and biological profiling of marine Salinicoccus roseus MOSEL-ME25.</title>
        <authorList>
            <person name="Mirza F.T."/>
            <person name="Xie Y."/>
            <person name="Shinwari Z.K."/>
        </authorList>
    </citation>
    <scope>NUCLEOTIDE SEQUENCE</scope>
    <source>
        <strain evidence="2">MOSEL-ME25</strain>
    </source>
</reference>
<evidence type="ECO:0000313" key="4">
    <source>
        <dbReference type="Proteomes" id="UP000527860"/>
    </source>
</evidence>
<keyword evidence="4" id="KW-1185">Reference proteome</keyword>
<dbReference type="AlphaFoldDB" id="A0A0C2HEK1"/>
<dbReference type="OrthoDB" id="1701665at2"/>
<dbReference type="EMBL" id="JABEVU030000001">
    <property type="protein sequence ID" value="MDB0581374.1"/>
    <property type="molecule type" value="Genomic_DNA"/>
</dbReference>
<accession>A0A0C2HEK1</accession>
<protein>
    <submittedName>
        <fullName evidence="2">DUF6275 family protein</fullName>
    </submittedName>
</protein>
<name>A0A0C2HEK1_9STAP</name>
<dbReference type="RefSeq" id="WP_040106705.1">
    <property type="nucleotide sequence ID" value="NZ_JABEVU030000001.1"/>
</dbReference>
<proteinExistence type="predicted"/>
<sequence length="88" mass="10213">MNHEEFMKKAKQLVVDYTNEKVERWGNTEVLARDIFVVWSVKALGNSKVLLGAPFDDGGMYYEVTLNGDKDEIYFDAYKKQENICIEI</sequence>
<dbReference type="GeneID" id="77846117"/>
<evidence type="ECO:0000313" key="1">
    <source>
        <dbReference type="EMBL" id="KIH70064.1"/>
    </source>
</evidence>
<comment type="caution">
    <text evidence="1">The sequence shown here is derived from an EMBL/GenBank/DDBJ whole genome shotgun (WGS) entry which is preliminary data.</text>
</comment>
<evidence type="ECO:0000313" key="2">
    <source>
        <dbReference type="EMBL" id="MDB0581374.1"/>
    </source>
</evidence>
<dbReference type="Proteomes" id="UP000527860">
    <property type="component" value="Unassembled WGS sequence"/>
</dbReference>
<organism evidence="1 3">
    <name type="scientific">Salinicoccus roseus</name>
    <dbReference type="NCBI Taxonomy" id="45670"/>
    <lineage>
        <taxon>Bacteria</taxon>
        <taxon>Bacillati</taxon>
        <taxon>Bacillota</taxon>
        <taxon>Bacilli</taxon>
        <taxon>Bacillales</taxon>
        <taxon>Staphylococcaceae</taxon>
        <taxon>Salinicoccus</taxon>
    </lineage>
</organism>
<reference evidence="1 3" key="1">
    <citation type="submission" date="2015-01" db="EMBL/GenBank/DDBJ databases">
        <title>Genome sequences of high lactate-tolerant strain Salinicoccus roseus W12 with industrial interest.</title>
        <authorList>
            <person name="Wang H."/>
            <person name="Yu B."/>
        </authorList>
    </citation>
    <scope>NUCLEOTIDE SEQUENCE [LARGE SCALE GENOMIC DNA]</scope>
    <source>
        <strain evidence="1 3">W12</strain>
    </source>
</reference>
<dbReference type="InterPro" id="IPR046242">
    <property type="entry name" value="DUF6275"/>
</dbReference>
<dbReference type="Proteomes" id="UP000031546">
    <property type="component" value="Unassembled WGS sequence"/>
</dbReference>
<evidence type="ECO:0000313" key="3">
    <source>
        <dbReference type="Proteomes" id="UP000031546"/>
    </source>
</evidence>
<dbReference type="EMBL" id="JXII01000009">
    <property type="protein sequence ID" value="KIH70064.1"/>
    <property type="molecule type" value="Genomic_DNA"/>
</dbReference>
<gene>
    <name evidence="2" type="ORF">F7P68_0012645</name>
    <name evidence="1" type="ORF">SN16_11220</name>
</gene>
<dbReference type="Pfam" id="PF19791">
    <property type="entry name" value="DUF6275"/>
    <property type="match status" value="1"/>
</dbReference>
<dbReference type="STRING" id="45670.SN16_11220"/>